<comment type="caution">
    <text evidence="8">The sequence shown here is derived from an EMBL/GenBank/DDBJ whole genome shotgun (WGS) entry which is preliminary data.</text>
</comment>
<evidence type="ECO:0000256" key="1">
    <source>
        <dbReference type="ARBA" id="ARBA00004325"/>
    </source>
</evidence>
<dbReference type="Pfam" id="PF04588">
    <property type="entry name" value="HIG_1_N"/>
    <property type="match status" value="1"/>
</dbReference>
<keyword evidence="5 6" id="KW-0472">Membrane</keyword>
<evidence type="ECO:0000256" key="4">
    <source>
        <dbReference type="ARBA" id="ARBA00023128"/>
    </source>
</evidence>
<dbReference type="Proteomes" id="UP000838756">
    <property type="component" value="Unassembled WGS sequence"/>
</dbReference>
<gene>
    <name evidence="8" type="primary">jg26832</name>
    <name evidence="8" type="ORF">PAEG_LOCUS24119</name>
</gene>
<protein>
    <submittedName>
        <fullName evidence="8">Jg26832 protein</fullName>
    </submittedName>
</protein>
<proteinExistence type="predicted"/>
<organism evidence="8 9">
    <name type="scientific">Pararge aegeria aegeria</name>
    <dbReference type="NCBI Taxonomy" id="348720"/>
    <lineage>
        <taxon>Eukaryota</taxon>
        <taxon>Metazoa</taxon>
        <taxon>Ecdysozoa</taxon>
        <taxon>Arthropoda</taxon>
        <taxon>Hexapoda</taxon>
        <taxon>Insecta</taxon>
        <taxon>Pterygota</taxon>
        <taxon>Neoptera</taxon>
        <taxon>Endopterygota</taxon>
        <taxon>Lepidoptera</taxon>
        <taxon>Glossata</taxon>
        <taxon>Ditrysia</taxon>
        <taxon>Papilionoidea</taxon>
        <taxon>Nymphalidae</taxon>
        <taxon>Satyrinae</taxon>
        <taxon>Satyrini</taxon>
        <taxon>Parargina</taxon>
        <taxon>Pararge</taxon>
    </lineage>
</organism>
<name>A0A8S4SC09_9NEOP</name>
<evidence type="ECO:0000313" key="8">
    <source>
        <dbReference type="EMBL" id="CAH2262213.1"/>
    </source>
</evidence>
<dbReference type="GO" id="GO:0097250">
    <property type="term" value="P:mitochondrial respirasome assembly"/>
    <property type="evidence" value="ECO:0007669"/>
    <property type="project" value="TreeGrafter"/>
</dbReference>
<evidence type="ECO:0000256" key="2">
    <source>
        <dbReference type="ARBA" id="ARBA00022692"/>
    </source>
</evidence>
<dbReference type="InterPro" id="IPR007667">
    <property type="entry name" value="Hypoxia_induced_domain"/>
</dbReference>
<keyword evidence="2 6" id="KW-0812">Transmembrane</keyword>
<evidence type="ECO:0000256" key="3">
    <source>
        <dbReference type="ARBA" id="ARBA00022989"/>
    </source>
</evidence>
<comment type="subcellular location">
    <subcellularLocation>
        <location evidence="1">Mitochondrion membrane</location>
    </subcellularLocation>
</comment>
<dbReference type="PANTHER" id="PTHR12297:SF3">
    <property type="entry name" value="HIG1 DOMAIN FAMILY MEMBER 1A"/>
    <property type="match status" value="1"/>
</dbReference>
<keyword evidence="3 6" id="KW-1133">Transmembrane helix</keyword>
<feature type="domain" description="HIG1" evidence="7">
    <location>
        <begin position="1"/>
        <end position="64"/>
    </location>
</feature>
<reference evidence="8" key="1">
    <citation type="submission" date="2022-03" db="EMBL/GenBank/DDBJ databases">
        <authorList>
            <person name="Lindestad O."/>
        </authorList>
    </citation>
    <scope>NUCLEOTIDE SEQUENCE</scope>
</reference>
<keyword evidence="4" id="KW-0496">Mitochondrion</keyword>
<evidence type="ECO:0000313" key="9">
    <source>
        <dbReference type="Proteomes" id="UP000838756"/>
    </source>
</evidence>
<evidence type="ECO:0000256" key="5">
    <source>
        <dbReference type="ARBA" id="ARBA00023136"/>
    </source>
</evidence>
<dbReference type="PROSITE" id="PS51503">
    <property type="entry name" value="HIG1"/>
    <property type="match status" value="1"/>
</dbReference>
<accession>A0A8S4SC09</accession>
<dbReference type="Gene3D" id="6.10.140.1320">
    <property type="match status" value="1"/>
</dbReference>
<dbReference type="PANTHER" id="PTHR12297">
    <property type="entry name" value="HYPOXIA-INDUCBILE GENE 1 HIG1 -RELATED"/>
    <property type="match status" value="1"/>
</dbReference>
<dbReference type="EMBL" id="CAKXAJ010026211">
    <property type="protein sequence ID" value="CAH2262213.1"/>
    <property type="molecule type" value="Genomic_DNA"/>
</dbReference>
<feature type="transmembrane region" description="Helical" evidence="6">
    <location>
        <begin position="37"/>
        <end position="55"/>
    </location>
</feature>
<evidence type="ECO:0000259" key="7">
    <source>
        <dbReference type="PROSITE" id="PS51503"/>
    </source>
</evidence>
<dbReference type="AlphaFoldDB" id="A0A8S4SC09"/>
<dbReference type="GO" id="GO:0031966">
    <property type="term" value="C:mitochondrial membrane"/>
    <property type="evidence" value="ECO:0007669"/>
    <property type="project" value="UniProtKB-SubCell"/>
</dbReference>
<dbReference type="InterPro" id="IPR050355">
    <property type="entry name" value="RCF1"/>
</dbReference>
<dbReference type="OrthoDB" id="10003563at2759"/>
<keyword evidence="9" id="KW-1185">Reference proteome</keyword>
<sequence length="69" mass="7407">MVIGLAGLASAVGYGLYSYKNRGSMSTSVFLMQFRVISQGLVVGALTAGMGYSLYNNYINKPKPVDVEH</sequence>
<evidence type="ECO:0000256" key="6">
    <source>
        <dbReference type="SAM" id="Phobius"/>
    </source>
</evidence>